<reference evidence="8 9" key="1">
    <citation type="submission" date="2021-03" db="EMBL/GenBank/DDBJ databases">
        <title>Fibrella sp. HMF5405 genome sequencing and assembly.</title>
        <authorList>
            <person name="Kang H."/>
            <person name="Kim H."/>
            <person name="Bae S."/>
            <person name="Joh K."/>
        </authorList>
    </citation>
    <scope>NUCLEOTIDE SEQUENCE [LARGE SCALE GENOMIC DNA]</scope>
    <source>
        <strain evidence="8 9">HMF5405</strain>
    </source>
</reference>
<comment type="caution">
    <text evidence="8">The sequence shown here is derived from an EMBL/GenBank/DDBJ whole genome shotgun (WGS) entry which is preliminary data.</text>
</comment>
<feature type="chain" id="PRO_5046738446" evidence="7">
    <location>
        <begin position="21"/>
        <end position="330"/>
    </location>
</feature>
<evidence type="ECO:0000256" key="1">
    <source>
        <dbReference type="ARBA" id="ARBA00009865"/>
    </source>
</evidence>
<dbReference type="InterPro" id="IPR052176">
    <property type="entry name" value="Glycosyl_Hydrlase_43_Enz"/>
</dbReference>
<keyword evidence="4" id="KW-0119">Carbohydrate metabolism</keyword>
<dbReference type="Proteomes" id="UP000664628">
    <property type="component" value="Unassembled WGS sequence"/>
</dbReference>
<evidence type="ECO:0000313" key="9">
    <source>
        <dbReference type="Proteomes" id="UP000664628"/>
    </source>
</evidence>
<evidence type="ECO:0000256" key="6">
    <source>
        <dbReference type="RuleBase" id="RU361187"/>
    </source>
</evidence>
<dbReference type="RefSeq" id="WP_207327313.1">
    <property type="nucleotide sequence ID" value="NZ_JAFMYW010000001.1"/>
</dbReference>
<dbReference type="InterPro" id="IPR006710">
    <property type="entry name" value="Glyco_hydro_43"/>
</dbReference>
<keyword evidence="7" id="KW-0732">Signal</keyword>
<dbReference type="CDD" id="cd18827">
    <property type="entry name" value="GH43_XlnD-like"/>
    <property type="match status" value="1"/>
</dbReference>
<dbReference type="GO" id="GO:0016787">
    <property type="term" value="F:hydrolase activity"/>
    <property type="evidence" value="ECO:0007669"/>
    <property type="project" value="UniProtKB-KW"/>
</dbReference>
<dbReference type="PANTHER" id="PTHR43772:SF2">
    <property type="entry name" value="PUTATIVE (AFU_ORTHOLOGUE AFUA_2G04480)-RELATED"/>
    <property type="match status" value="1"/>
</dbReference>
<keyword evidence="2" id="KW-0858">Xylan degradation</keyword>
<evidence type="ECO:0000256" key="5">
    <source>
        <dbReference type="ARBA" id="ARBA00023295"/>
    </source>
</evidence>
<sequence length="330" mass="37059">MHRTLLTASLALSLCTSALAQTPTKTTSGNPVFPGWYADPEVAIFGKQYWIYPTFSAPYNKQVFMDAFSSTDLVTWTKHPHIIDTTAVKWAKRAMWAPSVIEKGGKYFLFFGANDVHEGEIGGIGVAVGDKPDGPFRDYLGKPLIGTIQNGAQPIDQFVFQDKDGQYYMIYGGWRHCNIVRLNADFRGFTPFSDGKTYREITPKGYVEGPMMFIRDGKYYFMWSEGGWTGPDYSVAYAVADSPFGPFERVGKILQQDPNVATGAGHHSILRVPGKKKSDPEDWYIVYHRRPLTETDGNHRETCIDKLEFDEKGAIKPVQITVEGVKARRL</sequence>
<keyword evidence="5 6" id="KW-0326">Glycosidase</keyword>
<feature type="signal peptide" evidence="7">
    <location>
        <begin position="1"/>
        <end position="20"/>
    </location>
</feature>
<accession>A0ABS3JD77</accession>
<protein>
    <submittedName>
        <fullName evidence="8">Glycoside hydrolase family 43 protein</fullName>
    </submittedName>
</protein>
<evidence type="ECO:0000256" key="3">
    <source>
        <dbReference type="ARBA" id="ARBA00022801"/>
    </source>
</evidence>
<name>A0ABS3JD77_9BACT</name>
<evidence type="ECO:0000313" key="8">
    <source>
        <dbReference type="EMBL" id="MBO0947398.1"/>
    </source>
</evidence>
<evidence type="ECO:0000256" key="4">
    <source>
        <dbReference type="ARBA" id="ARBA00023277"/>
    </source>
</evidence>
<comment type="similarity">
    <text evidence="1 6">Belongs to the glycosyl hydrolase 43 family.</text>
</comment>
<dbReference type="InterPro" id="IPR023296">
    <property type="entry name" value="Glyco_hydro_beta-prop_sf"/>
</dbReference>
<keyword evidence="3 6" id="KW-0378">Hydrolase</keyword>
<gene>
    <name evidence="8" type="ORF">J2I46_02305</name>
</gene>
<evidence type="ECO:0000256" key="7">
    <source>
        <dbReference type="SAM" id="SignalP"/>
    </source>
</evidence>
<dbReference type="Pfam" id="PF04616">
    <property type="entry name" value="Glyco_hydro_43"/>
    <property type="match status" value="1"/>
</dbReference>
<keyword evidence="9" id="KW-1185">Reference proteome</keyword>
<dbReference type="EMBL" id="JAFMYW010000001">
    <property type="protein sequence ID" value="MBO0947398.1"/>
    <property type="molecule type" value="Genomic_DNA"/>
</dbReference>
<dbReference type="PANTHER" id="PTHR43772">
    <property type="entry name" value="ENDO-1,4-BETA-XYLANASE"/>
    <property type="match status" value="1"/>
</dbReference>
<dbReference type="Gene3D" id="2.115.10.20">
    <property type="entry name" value="Glycosyl hydrolase domain, family 43"/>
    <property type="match status" value="1"/>
</dbReference>
<organism evidence="8 9">
    <name type="scientific">Fibrella forsythiae</name>
    <dbReference type="NCBI Taxonomy" id="2817061"/>
    <lineage>
        <taxon>Bacteria</taxon>
        <taxon>Pseudomonadati</taxon>
        <taxon>Bacteroidota</taxon>
        <taxon>Cytophagia</taxon>
        <taxon>Cytophagales</taxon>
        <taxon>Spirosomataceae</taxon>
        <taxon>Fibrella</taxon>
    </lineage>
</organism>
<keyword evidence="2" id="KW-0624">Polysaccharide degradation</keyword>
<proteinExistence type="inferred from homology"/>
<evidence type="ECO:0000256" key="2">
    <source>
        <dbReference type="ARBA" id="ARBA00022651"/>
    </source>
</evidence>
<dbReference type="SUPFAM" id="SSF75005">
    <property type="entry name" value="Arabinanase/levansucrase/invertase"/>
    <property type="match status" value="1"/>
</dbReference>